<proteinExistence type="inferred from homology"/>
<dbReference type="CDD" id="cd02019">
    <property type="entry name" value="NK"/>
    <property type="match status" value="1"/>
</dbReference>
<reference evidence="15" key="1">
    <citation type="submission" date="2017-12" db="EMBL/GenBank/DDBJ databases">
        <title>Draft genome sequence of Telmatospirillum siberiense 26-4b1T, an acidotolerant peatland alphaproteobacterium potentially involved in sulfur cycling.</title>
        <authorList>
            <person name="Hausmann B."/>
            <person name="Pjevac P."/>
            <person name="Schreck K."/>
            <person name="Herbold C.W."/>
            <person name="Daims H."/>
            <person name="Wagner M."/>
            <person name="Pester M."/>
            <person name="Loy A."/>
        </authorList>
    </citation>
    <scope>NUCLEOTIDE SEQUENCE [LARGE SCALE GENOMIC DNA]</scope>
    <source>
        <strain evidence="15">26-4b1</strain>
    </source>
</reference>
<comment type="caution">
    <text evidence="10">Lacks conserved residue(s) required for the propagation of feature annotation.</text>
</comment>
<feature type="binding site" evidence="10">
    <location>
        <begin position="9"/>
        <end position="16"/>
    </location>
    <ligand>
        <name>ATP</name>
        <dbReference type="ChEBI" id="CHEBI:30616"/>
    </ligand>
</feature>
<dbReference type="GO" id="GO:0006400">
    <property type="term" value="P:tRNA modification"/>
    <property type="evidence" value="ECO:0007669"/>
    <property type="project" value="TreeGrafter"/>
</dbReference>
<evidence type="ECO:0000313" key="14">
    <source>
        <dbReference type="EMBL" id="PKU24639.1"/>
    </source>
</evidence>
<evidence type="ECO:0000256" key="7">
    <source>
        <dbReference type="ARBA" id="ARBA00022840"/>
    </source>
</evidence>
<feature type="binding site" evidence="10">
    <location>
        <begin position="11"/>
        <end position="16"/>
    </location>
    <ligand>
        <name>substrate</name>
    </ligand>
</feature>
<comment type="subunit">
    <text evidence="10">Monomer.</text>
</comment>
<dbReference type="Pfam" id="PF01715">
    <property type="entry name" value="IPPT"/>
    <property type="match status" value="1"/>
</dbReference>
<keyword evidence="8 10" id="KW-0460">Magnesium</keyword>
<feature type="site" description="Interaction with substrate tRNA" evidence="10">
    <location>
        <position position="100"/>
    </location>
</feature>
<evidence type="ECO:0000256" key="5">
    <source>
        <dbReference type="ARBA" id="ARBA00022694"/>
    </source>
</evidence>
<dbReference type="SUPFAM" id="SSF52540">
    <property type="entry name" value="P-loop containing nucleoside triphosphate hydrolases"/>
    <property type="match status" value="2"/>
</dbReference>
<evidence type="ECO:0000256" key="11">
    <source>
        <dbReference type="RuleBase" id="RU003783"/>
    </source>
</evidence>
<evidence type="ECO:0000256" key="9">
    <source>
        <dbReference type="ARBA" id="ARBA00049563"/>
    </source>
</evidence>
<dbReference type="Proteomes" id="UP000233293">
    <property type="component" value="Unassembled WGS sequence"/>
</dbReference>
<dbReference type="PANTHER" id="PTHR11088">
    <property type="entry name" value="TRNA DIMETHYLALLYLTRANSFERASE"/>
    <property type="match status" value="1"/>
</dbReference>
<feature type="region of interest" description="Interaction with substrate tRNA" evidence="10">
    <location>
        <begin position="158"/>
        <end position="162"/>
    </location>
</feature>
<evidence type="ECO:0000256" key="4">
    <source>
        <dbReference type="ARBA" id="ARBA00022679"/>
    </source>
</evidence>
<dbReference type="EC" id="2.5.1.75" evidence="10"/>
<dbReference type="GO" id="GO:0052381">
    <property type="term" value="F:tRNA dimethylallyltransferase activity"/>
    <property type="evidence" value="ECO:0007669"/>
    <property type="project" value="UniProtKB-UniRule"/>
</dbReference>
<name>A0A2N3PW58_9PROT</name>
<protein>
    <recommendedName>
        <fullName evidence="10">tRNA dimethylallyltransferase</fullName>
        <ecNumber evidence="10">2.5.1.75</ecNumber>
    </recommendedName>
    <alternativeName>
        <fullName evidence="10">Dimethylallyl diphosphate:tRNA dimethylallyltransferase</fullName>
        <shortName evidence="10">DMAPP:tRNA dimethylallyltransferase</shortName>
        <shortName evidence="10">DMATase</shortName>
    </alternativeName>
    <alternativeName>
        <fullName evidence="10">Isopentenyl-diphosphate:tRNA isopentenyltransferase</fullName>
        <shortName evidence="10">IPP transferase</shortName>
        <shortName evidence="10">IPPT</shortName>
        <shortName evidence="10">IPTase</shortName>
    </alternativeName>
</protein>
<keyword evidence="6 10" id="KW-0547">Nucleotide-binding</keyword>
<organism evidence="14 15">
    <name type="scientific">Telmatospirillum siberiense</name>
    <dbReference type="NCBI Taxonomy" id="382514"/>
    <lineage>
        <taxon>Bacteria</taxon>
        <taxon>Pseudomonadati</taxon>
        <taxon>Pseudomonadota</taxon>
        <taxon>Alphaproteobacteria</taxon>
        <taxon>Rhodospirillales</taxon>
        <taxon>Rhodospirillaceae</taxon>
        <taxon>Telmatospirillum</taxon>
    </lineage>
</organism>
<keyword evidence="7 10" id="KW-0067">ATP-binding</keyword>
<evidence type="ECO:0000256" key="3">
    <source>
        <dbReference type="ARBA" id="ARBA00005842"/>
    </source>
</evidence>
<dbReference type="AlphaFoldDB" id="A0A2N3PW58"/>
<keyword evidence="5 10" id="KW-0819">tRNA processing</keyword>
<sequence length="312" mass="33682">MNKVVVIAGPTASGKSALALKIAETFDGIVINADSMQVYDGLRVLTAQPSAEDAGRVPHRLYGVLPPSEVCSAGRWCALAAEACGEARAAGRLPVVVGGTGLYLKALMEGLSPVPDVPDLVRAETRERFAVMGNAAFHRALAEIDPVMAARLHPSNSQRLMRAWEVKIATGRSLADWQAEPATPALDARFFTLLVMPPRERLYARCDARFAAMIGQGALAEVHALLECRLDPALPILRALGFGELAAHLRGEMALEAAVAAAQQATRRYAKRQMTWFRHQLTADQIIGAQLSESLEDGILPIIRQFLLTETE</sequence>
<dbReference type="Gene3D" id="3.40.50.300">
    <property type="entry name" value="P-loop containing nucleotide triphosphate hydrolases"/>
    <property type="match status" value="1"/>
</dbReference>
<gene>
    <name evidence="10" type="primary">miaA</name>
    <name evidence="14" type="ORF">CWS72_11015</name>
</gene>
<evidence type="ECO:0000256" key="10">
    <source>
        <dbReference type="HAMAP-Rule" id="MF_00185"/>
    </source>
</evidence>
<accession>A0A2N3PW58</accession>
<evidence type="ECO:0000256" key="13">
    <source>
        <dbReference type="RuleBase" id="RU003785"/>
    </source>
</evidence>
<dbReference type="GO" id="GO:0005524">
    <property type="term" value="F:ATP binding"/>
    <property type="evidence" value="ECO:0007669"/>
    <property type="project" value="UniProtKB-UniRule"/>
</dbReference>
<dbReference type="NCBIfam" id="TIGR00174">
    <property type="entry name" value="miaA"/>
    <property type="match status" value="1"/>
</dbReference>
<evidence type="ECO:0000256" key="12">
    <source>
        <dbReference type="RuleBase" id="RU003784"/>
    </source>
</evidence>
<comment type="function">
    <text evidence="2 10 12">Catalyzes the transfer of a dimethylallyl group onto the adenine at position 37 in tRNAs that read codons beginning with uridine, leading to the formation of N6-(dimethylallyl)adenosine (i(6)A).</text>
</comment>
<comment type="catalytic activity">
    <reaction evidence="9 10 11">
        <text>adenosine(37) in tRNA + dimethylallyl diphosphate = N(6)-dimethylallyladenosine(37) in tRNA + diphosphate</text>
        <dbReference type="Rhea" id="RHEA:26482"/>
        <dbReference type="Rhea" id="RHEA-COMP:10162"/>
        <dbReference type="Rhea" id="RHEA-COMP:10375"/>
        <dbReference type="ChEBI" id="CHEBI:33019"/>
        <dbReference type="ChEBI" id="CHEBI:57623"/>
        <dbReference type="ChEBI" id="CHEBI:74411"/>
        <dbReference type="ChEBI" id="CHEBI:74415"/>
        <dbReference type="EC" id="2.5.1.75"/>
    </reaction>
</comment>
<keyword evidence="4 10" id="KW-0808">Transferase</keyword>
<dbReference type="PANTHER" id="PTHR11088:SF60">
    <property type="entry name" value="TRNA DIMETHYLALLYLTRANSFERASE"/>
    <property type="match status" value="1"/>
</dbReference>
<comment type="cofactor">
    <cofactor evidence="1 10">
        <name>Mg(2+)</name>
        <dbReference type="ChEBI" id="CHEBI:18420"/>
    </cofactor>
</comment>
<evidence type="ECO:0000256" key="1">
    <source>
        <dbReference type="ARBA" id="ARBA00001946"/>
    </source>
</evidence>
<feature type="site" description="Interaction with substrate tRNA" evidence="10">
    <location>
        <position position="122"/>
    </location>
</feature>
<dbReference type="InterPro" id="IPR018022">
    <property type="entry name" value="IPT"/>
</dbReference>
<evidence type="ECO:0000313" key="15">
    <source>
        <dbReference type="Proteomes" id="UP000233293"/>
    </source>
</evidence>
<evidence type="ECO:0000256" key="2">
    <source>
        <dbReference type="ARBA" id="ARBA00003213"/>
    </source>
</evidence>
<comment type="similarity">
    <text evidence="3 10 13">Belongs to the IPP transferase family.</text>
</comment>
<dbReference type="HAMAP" id="MF_00185">
    <property type="entry name" value="IPP_trans"/>
    <property type="match status" value="1"/>
</dbReference>
<dbReference type="InterPro" id="IPR027417">
    <property type="entry name" value="P-loop_NTPase"/>
</dbReference>
<evidence type="ECO:0000256" key="6">
    <source>
        <dbReference type="ARBA" id="ARBA00022741"/>
    </source>
</evidence>
<dbReference type="Gene3D" id="1.10.20.140">
    <property type="match status" value="1"/>
</dbReference>
<dbReference type="EMBL" id="PIUM01000010">
    <property type="protein sequence ID" value="PKU24639.1"/>
    <property type="molecule type" value="Genomic_DNA"/>
</dbReference>
<comment type="caution">
    <text evidence="14">The sequence shown here is derived from an EMBL/GenBank/DDBJ whole genome shotgun (WGS) entry which is preliminary data.</text>
</comment>
<keyword evidence="15" id="KW-1185">Reference proteome</keyword>
<dbReference type="InterPro" id="IPR039657">
    <property type="entry name" value="Dimethylallyltransferase"/>
</dbReference>
<evidence type="ECO:0000256" key="8">
    <source>
        <dbReference type="ARBA" id="ARBA00022842"/>
    </source>
</evidence>
<dbReference type="OrthoDB" id="9776390at2"/>
<feature type="region of interest" description="Interaction with substrate tRNA" evidence="10">
    <location>
        <begin position="34"/>
        <end position="37"/>
    </location>
</feature>